<protein>
    <recommendedName>
        <fullName evidence="3">DUF2281 domain-containing protein</fullName>
    </recommendedName>
</protein>
<evidence type="ECO:0008006" key="3">
    <source>
        <dbReference type="Google" id="ProtNLM"/>
    </source>
</evidence>
<dbReference type="RefSeq" id="WP_009151700.1">
    <property type="nucleotide sequence ID" value="NZ_CP121471.1"/>
</dbReference>
<gene>
    <name evidence="1" type="ORF">Thi970DRAFT_04996</name>
</gene>
<sequence>MSSKEQLRNELQNEIQTLPETLLEDVKLFIDFLRMHEPADEEGYPINIDLALQQLESVDITHLEEEITDSQLLYPHED</sequence>
<dbReference type="AlphaFoldDB" id="H8Z8R6"/>
<keyword evidence="2" id="KW-1185">Reference proteome</keyword>
<proteinExistence type="predicted"/>
<reference evidence="2" key="1">
    <citation type="submission" date="2011-06" db="EMBL/GenBank/DDBJ databases">
        <authorList>
            <consortium name="US DOE Joint Genome Institute (JGI-PGF)"/>
            <person name="Lucas S."/>
            <person name="Han J."/>
            <person name="Lapidus A."/>
            <person name="Cheng J.-F."/>
            <person name="Goodwin L."/>
            <person name="Pitluck S."/>
            <person name="Peters L."/>
            <person name="Land M.L."/>
            <person name="Hauser L."/>
            <person name="Vogl K."/>
            <person name="Liu Z."/>
            <person name="Overmann J."/>
            <person name="Frigaard N.-U."/>
            <person name="Bryant D.A."/>
            <person name="Woyke T.J."/>
        </authorList>
    </citation>
    <scope>NUCLEOTIDE SEQUENCE [LARGE SCALE GENOMIC DNA]</scope>
    <source>
        <strain evidence="2">970</strain>
    </source>
</reference>
<evidence type="ECO:0000313" key="2">
    <source>
        <dbReference type="Proteomes" id="UP000002964"/>
    </source>
</evidence>
<dbReference type="EMBL" id="JH603171">
    <property type="protein sequence ID" value="EIC19471.1"/>
    <property type="molecule type" value="Genomic_DNA"/>
</dbReference>
<dbReference type="Proteomes" id="UP000002964">
    <property type="component" value="Unassembled WGS sequence"/>
</dbReference>
<accession>H8Z8R6</accession>
<reference evidence="1 2" key="2">
    <citation type="submission" date="2011-11" db="EMBL/GenBank/DDBJ databases">
        <authorList>
            <consortium name="US DOE Joint Genome Institute"/>
            <person name="Lucas S."/>
            <person name="Han J."/>
            <person name="Lapidus A."/>
            <person name="Cheng J.-F."/>
            <person name="Goodwin L."/>
            <person name="Pitluck S."/>
            <person name="Peters L."/>
            <person name="Ovchinnikova G."/>
            <person name="Zhang X."/>
            <person name="Detter J.C."/>
            <person name="Han C."/>
            <person name="Tapia R."/>
            <person name="Land M."/>
            <person name="Hauser L."/>
            <person name="Kyrpides N."/>
            <person name="Ivanova N."/>
            <person name="Pagani I."/>
            <person name="Vogl K."/>
            <person name="Liu Z."/>
            <person name="Overmann J."/>
            <person name="Frigaard N.-U."/>
            <person name="Bryant D."/>
            <person name="Woyke T."/>
        </authorList>
    </citation>
    <scope>NUCLEOTIDE SEQUENCE [LARGE SCALE GENOMIC DNA]</scope>
    <source>
        <strain evidence="1 2">970</strain>
    </source>
</reference>
<evidence type="ECO:0000313" key="1">
    <source>
        <dbReference type="EMBL" id="EIC19471.1"/>
    </source>
</evidence>
<name>H8Z8R6_9GAMM</name>
<dbReference type="HOGENOM" id="CLU_2620957_0_0_6"/>
<organism evidence="1 2">
    <name type="scientific">Thiorhodovibrio frisius</name>
    <dbReference type="NCBI Taxonomy" id="631362"/>
    <lineage>
        <taxon>Bacteria</taxon>
        <taxon>Pseudomonadati</taxon>
        <taxon>Pseudomonadota</taxon>
        <taxon>Gammaproteobacteria</taxon>
        <taxon>Chromatiales</taxon>
        <taxon>Chromatiaceae</taxon>
        <taxon>Thiorhodovibrio</taxon>
    </lineage>
</organism>